<evidence type="ECO:0000313" key="9">
    <source>
        <dbReference type="EMBL" id="KLK87437.1"/>
    </source>
</evidence>
<evidence type="ECO:0000256" key="1">
    <source>
        <dbReference type="ARBA" id="ARBA00000439"/>
    </source>
</evidence>
<keyword evidence="10" id="KW-1185">Reference proteome</keyword>
<keyword evidence="5 9" id="KW-0808">Transferase</keyword>
<dbReference type="AlphaFoldDB" id="A0A0H1R3X2"/>
<dbReference type="Pfam" id="PF02446">
    <property type="entry name" value="Glyco_hydro_77"/>
    <property type="match status" value="1"/>
</dbReference>
<dbReference type="RefSeq" id="WP_048185009.1">
    <property type="nucleotide sequence ID" value="NZ_JXOJ01000006.1"/>
</dbReference>
<gene>
    <name evidence="9" type="ORF">SZ63_10190</name>
</gene>
<evidence type="ECO:0000256" key="8">
    <source>
        <dbReference type="ARBA" id="ARBA00031501"/>
    </source>
</evidence>
<dbReference type="PANTHER" id="PTHR32438">
    <property type="entry name" value="4-ALPHA-GLUCANOTRANSFERASE DPE1, CHLOROPLASTIC/AMYLOPLASTIC"/>
    <property type="match status" value="1"/>
</dbReference>
<keyword evidence="6" id="KW-0119">Carbohydrate metabolism</keyword>
<dbReference type="Gene3D" id="3.20.20.80">
    <property type="entry name" value="Glycosidases"/>
    <property type="match status" value="1"/>
</dbReference>
<evidence type="ECO:0000256" key="6">
    <source>
        <dbReference type="ARBA" id="ARBA00023277"/>
    </source>
</evidence>
<name>A0A0H1R3X2_9EURY</name>
<evidence type="ECO:0000256" key="7">
    <source>
        <dbReference type="ARBA" id="ARBA00031423"/>
    </source>
</evidence>
<organism evidence="9 10">
    <name type="scientific">Methanoculleus sediminis</name>
    <dbReference type="NCBI Taxonomy" id="1550566"/>
    <lineage>
        <taxon>Archaea</taxon>
        <taxon>Methanobacteriati</taxon>
        <taxon>Methanobacteriota</taxon>
        <taxon>Stenosarchaea group</taxon>
        <taxon>Methanomicrobia</taxon>
        <taxon>Methanomicrobiales</taxon>
        <taxon>Methanomicrobiaceae</taxon>
        <taxon>Methanoculleus</taxon>
    </lineage>
</organism>
<protein>
    <recommendedName>
        <fullName evidence="3">4-alpha-glucanotransferase</fullName>
        <ecNumber evidence="3">2.4.1.25</ecNumber>
    </recommendedName>
    <alternativeName>
        <fullName evidence="7">Amylomaltase</fullName>
    </alternativeName>
    <alternativeName>
        <fullName evidence="8">Disproportionating enzyme</fullName>
    </alternativeName>
</protein>
<dbReference type="InterPro" id="IPR003385">
    <property type="entry name" value="Glyco_hydro_77"/>
</dbReference>
<dbReference type="NCBIfam" id="TIGR00217">
    <property type="entry name" value="malQ"/>
    <property type="match status" value="1"/>
</dbReference>
<dbReference type="NCBIfam" id="NF011080">
    <property type="entry name" value="PRK14508.1-3"/>
    <property type="match status" value="1"/>
</dbReference>
<dbReference type="OrthoDB" id="104697at2157"/>
<evidence type="ECO:0000256" key="2">
    <source>
        <dbReference type="ARBA" id="ARBA00005684"/>
    </source>
</evidence>
<dbReference type="EC" id="2.4.1.25" evidence="3"/>
<evidence type="ECO:0000256" key="4">
    <source>
        <dbReference type="ARBA" id="ARBA00022676"/>
    </source>
</evidence>
<sequence>MNRRSSGVLLHVTSLPSPYGIGDLGPAAYRFVDLISRAGQRYWQILPLNPTCPVFANSPYQSTSAFAGNTWLISPEQMVADGLLAPEDIANPPDFPADRVDYRAVLDYKNGLFDTAFERFKERGSDFRYEDFAADNTSWLNDYAIFMALRERFSGRVWGDWPAGIRDRHDEALHKHGTELADRIFREKFLQYVFDRQWKTLKNHCRMRHLQIVGDIPFYLTYDSVDLWANPGLFKLDEQKKPTAVAGVPPDMFSDDGQLWGNPVYNWDAHRERGFGWWESRIDRTLTLVDRLRLDHFRGFVQFWEVPAGEETARNGRWVDAPGRELFTLLARSRSCLPIIAEDLGHITPDVHEMMAYFGFPGMKILTFGFSGDVAQNPHAPHNITEGSVAYTGTHDNNTVRGWFGREVPDDQKNLLFRYIGGPVSGDEIHRILIRLAMLSPADTVIVPMQDILGLGEEARMNRPGTTEGNWEWRLRPDQAGEESMREFAEVTGIYGRG</sequence>
<comment type="catalytic activity">
    <reaction evidence="1">
        <text>Transfers a segment of a (1-&gt;4)-alpha-D-glucan to a new position in an acceptor, which may be glucose or a (1-&gt;4)-alpha-D-glucan.</text>
        <dbReference type="EC" id="2.4.1.25"/>
    </reaction>
</comment>
<reference evidence="9 10" key="1">
    <citation type="journal article" date="2015" name="Int. J. Syst. Evol. Microbiol.">
        <title>Methanoculleus sediminis sp. nov., a methanogen from sediments near a submarine mud volcano.</title>
        <authorList>
            <person name="Chen S.C."/>
            <person name="Chen M.F."/>
            <person name="Lai M.C."/>
            <person name="Weng C.Y."/>
            <person name="Wu S.Y."/>
            <person name="Lin S."/>
            <person name="Yang T.F."/>
            <person name="Chen P.C."/>
        </authorList>
    </citation>
    <scope>NUCLEOTIDE SEQUENCE [LARGE SCALE GENOMIC DNA]</scope>
    <source>
        <strain evidence="9 10">S3Fa</strain>
    </source>
</reference>
<accession>A0A0H1R3X2</accession>
<keyword evidence="4 9" id="KW-0328">Glycosyltransferase</keyword>
<dbReference type="STRING" id="1550566.SZ63_10190"/>
<comment type="caution">
    <text evidence="9">The sequence shown here is derived from an EMBL/GenBank/DDBJ whole genome shotgun (WGS) entry which is preliminary data.</text>
</comment>
<dbReference type="PANTHER" id="PTHR32438:SF5">
    <property type="entry name" value="4-ALPHA-GLUCANOTRANSFERASE DPE1, CHLOROPLASTIC_AMYLOPLASTIC"/>
    <property type="match status" value="1"/>
</dbReference>
<dbReference type="GO" id="GO:0004134">
    <property type="term" value="F:4-alpha-glucanotransferase activity"/>
    <property type="evidence" value="ECO:0007669"/>
    <property type="project" value="UniProtKB-EC"/>
</dbReference>
<dbReference type="PATRIC" id="fig|1550566.3.peg.2221"/>
<proteinExistence type="inferred from homology"/>
<dbReference type="EMBL" id="JXOJ01000006">
    <property type="protein sequence ID" value="KLK87437.1"/>
    <property type="molecule type" value="Genomic_DNA"/>
</dbReference>
<evidence type="ECO:0000313" key="10">
    <source>
        <dbReference type="Proteomes" id="UP000035301"/>
    </source>
</evidence>
<evidence type="ECO:0000256" key="5">
    <source>
        <dbReference type="ARBA" id="ARBA00022679"/>
    </source>
</evidence>
<dbReference type="InterPro" id="IPR017853">
    <property type="entry name" value="GH"/>
</dbReference>
<dbReference type="Proteomes" id="UP000035301">
    <property type="component" value="Unassembled WGS sequence"/>
</dbReference>
<dbReference type="SUPFAM" id="SSF51445">
    <property type="entry name" value="(Trans)glycosidases"/>
    <property type="match status" value="1"/>
</dbReference>
<comment type="similarity">
    <text evidence="2">Belongs to the disproportionating enzyme family.</text>
</comment>
<dbReference type="GO" id="GO:0005975">
    <property type="term" value="P:carbohydrate metabolic process"/>
    <property type="evidence" value="ECO:0007669"/>
    <property type="project" value="InterPro"/>
</dbReference>
<evidence type="ECO:0000256" key="3">
    <source>
        <dbReference type="ARBA" id="ARBA00012560"/>
    </source>
</evidence>